<gene>
    <name evidence="11" type="ORF">RIF25_02410</name>
</gene>
<feature type="active site" description="Nucleophile" evidence="9">
    <location>
        <position position="164"/>
    </location>
</feature>
<dbReference type="GO" id="GO:0071972">
    <property type="term" value="F:peptidoglycan L,D-transpeptidase activity"/>
    <property type="evidence" value="ECO:0007669"/>
    <property type="project" value="TreeGrafter"/>
</dbReference>
<reference evidence="12" key="1">
    <citation type="submission" date="2023-07" db="EMBL/GenBank/DDBJ databases">
        <authorList>
            <person name="Luz R."/>
            <person name="Cordeiro R."/>
            <person name="Fonseca A."/>
            <person name="Goncalves V."/>
        </authorList>
    </citation>
    <scope>NUCLEOTIDE SEQUENCE [LARGE SCALE GENOMIC DNA]</scope>
    <source>
        <strain evidence="12">BACA0444</strain>
    </source>
</reference>
<dbReference type="EMBL" id="JAVMIP010000002">
    <property type="protein sequence ID" value="MDS3859652.1"/>
    <property type="molecule type" value="Genomic_DNA"/>
</dbReference>
<evidence type="ECO:0000256" key="5">
    <source>
        <dbReference type="ARBA" id="ARBA00022801"/>
    </source>
</evidence>
<name>A0AAE4FQY2_9CYAN</name>
<keyword evidence="8 9" id="KW-0961">Cell wall biogenesis/degradation</keyword>
<dbReference type="AlphaFoldDB" id="A0AAE4FQY2"/>
<comment type="similarity">
    <text evidence="2">Belongs to the YkuD family.</text>
</comment>
<accession>A0AAE4FQY2</accession>
<dbReference type="PANTHER" id="PTHR30582">
    <property type="entry name" value="L,D-TRANSPEPTIDASE"/>
    <property type="match status" value="1"/>
</dbReference>
<protein>
    <submittedName>
        <fullName evidence="11">L,D-transpeptidase</fullName>
        <ecNumber evidence="11">2.-.-.-</ecNumber>
    </submittedName>
</protein>
<dbReference type="PANTHER" id="PTHR30582:SF24">
    <property type="entry name" value="L,D-TRANSPEPTIDASE ERFK_SRFK-RELATED"/>
    <property type="match status" value="1"/>
</dbReference>
<keyword evidence="7 9" id="KW-0573">Peptidoglycan synthesis</keyword>
<dbReference type="InterPro" id="IPR005490">
    <property type="entry name" value="LD_TPept_cat_dom"/>
</dbReference>
<evidence type="ECO:0000256" key="2">
    <source>
        <dbReference type="ARBA" id="ARBA00005992"/>
    </source>
</evidence>
<sequence length="189" mass="21337">MADSRFMLAAHWRSSLRSLILISLLGLSPSWGIEAAQANQPAWQEWAIQSGQIATQSIATNLWLELNLTRRRLTLYLGNQALKTYPVAVGKPGWETPVGKFTVKEMIRNPDWANPFDGRVIRAGHPRNPLGRRWIGFWTDGQDWIGFHGTPDPQYVGQAVSHGCVRMKNHDIEELFEKVVLGTPVKVVR</sequence>
<comment type="pathway">
    <text evidence="1 9">Cell wall biogenesis; peptidoglycan biosynthesis.</text>
</comment>
<feature type="domain" description="L,D-TPase catalytic" evidence="10">
    <location>
        <begin position="62"/>
        <end position="188"/>
    </location>
</feature>
<dbReference type="GO" id="GO:0008360">
    <property type="term" value="P:regulation of cell shape"/>
    <property type="evidence" value="ECO:0007669"/>
    <property type="project" value="UniProtKB-UniRule"/>
</dbReference>
<dbReference type="Pfam" id="PF03734">
    <property type="entry name" value="YkuD"/>
    <property type="match status" value="1"/>
</dbReference>
<dbReference type="GO" id="GO:0018104">
    <property type="term" value="P:peptidoglycan-protein cross-linking"/>
    <property type="evidence" value="ECO:0007669"/>
    <property type="project" value="TreeGrafter"/>
</dbReference>
<dbReference type="EC" id="2.-.-.-" evidence="11"/>
<evidence type="ECO:0000256" key="3">
    <source>
        <dbReference type="ARBA" id="ARBA00022676"/>
    </source>
</evidence>
<evidence type="ECO:0000256" key="4">
    <source>
        <dbReference type="ARBA" id="ARBA00022679"/>
    </source>
</evidence>
<keyword evidence="4 11" id="KW-0808">Transferase</keyword>
<evidence type="ECO:0000259" key="10">
    <source>
        <dbReference type="PROSITE" id="PS52029"/>
    </source>
</evidence>
<dbReference type="GO" id="GO:0016757">
    <property type="term" value="F:glycosyltransferase activity"/>
    <property type="evidence" value="ECO:0007669"/>
    <property type="project" value="UniProtKB-KW"/>
</dbReference>
<evidence type="ECO:0000256" key="7">
    <source>
        <dbReference type="ARBA" id="ARBA00022984"/>
    </source>
</evidence>
<dbReference type="Gene3D" id="2.40.440.10">
    <property type="entry name" value="L,D-transpeptidase catalytic domain-like"/>
    <property type="match status" value="1"/>
</dbReference>
<dbReference type="InterPro" id="IPR038063">
    <property type="entry name" value="Transpep_catalytic_dom"/>
</dbReference>
<evidence type="ECO:0000256" key="1">
    <source>
        <dbReference type="ARBA" id="ARBA00004752"/>
    </source>
</evidence>
<dbReference type="InterPro" id="IPR050979">
    <property type="entry name" value="LD-transpeptidase"/>
</dbReference>
<evidence type="ECO:0000256" key="6">
    <source>
        <dbReference type="ARBA" id="ARBA00022960"/>
    </source>
</evidence>
<evidence type="ECO:0000256" key="8">
    <source>
        <dbReference type="ARBA" id="ARBA00023316"/>
    </source>
</evidence>
<dbReference type="Proteomes" id="UP001268256">
    <property type="component" value="Unassembled WGS sequence"/>
</dbReference>
<dbReference type="RefSeq" id="WP_322876961.1">
    <property type="nucleotide sequence ID" value="NZ_JAVMIP010000002.1"/>
</dbReference>
<keyword evidence="6 9" id="KW-0133">Cell shape</keyword>
<evidence type="ECO:0000256" key="9">
    <source>
        <dbReference type="PROSITE-ProRule" id="PRU01373"/>
    </source>
</evidence>
<dbReference type="GO" id="GO:0071555">
    <property type="term" value="P:cell wall organization"/>
    <property type="evidence" value="ECO:0007669"/>
    <property type="project" value="UniProtKB-UniRule"/>
</dbReference>
<keyword evidence="5" id="KW-0378">Hydrolase</keyword>
<proteinExistence type="inferred from homology"/>
<feature type="active site" description="Proton donor/acceptor" evidence="9">
    <location>
        <position position="148"/>
    </location>
</feature>
<comment type="caution">
    <text evidence="11">The sequence shown here is derived from an EMBL/GenBank/DDBJ whole genome shotgun (WGS) entry which is preliminary data.</text>
</comment>
<evidence type="ECO:0000313" key="12">
    <source>
        <dbReference type="Proteomes" id="UP001268256"/>
    </source>
</evidence>
<evidence type="ECO:0000313" key="11">
    <source>
        <dbReference type="EMBL" id="MDS3859652.1"/>
    </source>
</evidence>
<keyword evidence="12" id="KW-1185">Reference proteome</keyword>
<dbReference type="SUPFAM" id="SSF141523">
    <property type="entry name" value="L,D-transpeptidase catalytic domain-like"/>
    <property type="match status" value="1"/>
</dbReference>
<dbReference type="GO" id="GO:0005576">
    <property type="term" value="C:extracellular region"/>
    <property type="evidence" value="ECO:0007669"/>
    <property type="project" value="TreeGrafter"/>
</dbReference>
<dbReference type="PROSITE" id="PS52029">
    <property type="entry name" value="LD_TPASE"/>
    <property type="match status" value="1"/>
</dbReference>
<keyword evidence="3" id="KW-0328">Glycosyltransferase</keyword>
<organism evidence="11 12">
    <name type="scientific">Pseudocalidococcus azoricus BACA0444</name>
    <dbReference type="NCBI Taxonomy" id="2918990"/>
    <lineage>
        <taxon>Bacteria</taxon>
        <taxon>Bacillati</taxon>
        <taxon>Cyanobacteriota</taxon>
        <taxon>Cyanophyceae</taxon>
        <taxon>Acaryochloridales</taxon>
        <taxon>Thermosynechococcaceae</taxon>
        <taxon>Pseudocalidococcus</taxon>
        <taxon>Pseudocalidococcus azoricus</taxon>
    </lineage>
</organism>
<dbReference type="CDD" id="cd16913">
    <property type="entry name" value="YkuD_like"/>
    <property type="match status" value="1"/>
</dbReference>